<dbReference type="PROSITE" id="PS00128">
    <property type="entry name" value="GLYCOSYL_HYDROL_F22_1"/>
    <property type="match status" value="1"/>
</dbReference>
<evidence type="ECO:0000256" key="1">
    <source>
        <dbReference type="ARBA" id="ARBA00000632"/>
    </source>
</evidence>
<dbReference type="OrthoDB" id="17373at2759"/>
<keyword evidence="8" id="KW-0732">Signal</keyword>
<dbReference type="PANTHER" id="PTHR11407">
    <property type="entry name" value="LYSOZYME C"/>
    <property type="match status" value="1"/>
</dbReference>
<dbReference type="GO" id="GO:0042742">
    <property type="term" value="P:defense response to bacterium"/>
    <property type="evidence" value="ECO:0007669"/>
    <property type="project" value="UniProtKB-KW"/>
</dbReference>
<feature type="chain" id="PRO_5028799968" description="lysozyme" evidence="8">
    <location>
        <begin position="22"/>
        <end position="273"/>
    </location>
</feature>
<protein>
    <recommendedName>
        <fullName evidence="3">lysozyme</fullName>
        <ecNumber evidence="3">3.2.1.17</ecNumber>
    </recommendedName>
</protein>
<evidence type="ECO:0000256" key="8">
    <source>
        <dbReference type="SAM" id="SignalP"/>
    </source>
</evidence>
<dbReference type="GeneID" id="112906652"/>
<gene>
    <name evidence="11" type="primary">LOC112906652</name>
</gene>
<name>A0A7F5RLV1_AGRPL</name>
<dbReference type="PANTHER" id="PTHR11407:SF63">
    <property type="entry name" value="LYSOZYME C"/>
    <property type="match status" value="1"/>
</dbReference>
<dbReference type="KEGG" id="apln:112906652"/>
<comment type="catalytic activity">
    <reaction evidence="1">
        <text>Hydrolysis of (1-&gt;4)-beta-linkages between N-acetylmuramic acid and N-acetyl-D-glucosamine residues in a peptidoglycan and between N-acetyl-D-glucosamine residues in chitodextrins.</text>
        <dbReference type="EC" id="3.2.1.17"/>
    </reaction>
</comment>
<dbReference type="InterPro" id="IPR019799">
    <property type="entry name" value="Glyco_hydro_22_CS"/>
</dbReference>
<evidence type="ECO:0000256" key="7">
    <source>
        <dbReference type="RuleBase" id="RU004440"/>
    </source>
</evidence>
<comment type="similarity">
    <text evidence="2 7">Belongs to the glycosyl hydrolase 22 family.</text>
</comment>
<dbReference type="SUPFAM" id="SSF53955">
    <property type="entry name" value="Lysozyme-like"/>
    <property type="match status" value="1"/>
</dbReference>
<accession>A0A7F5RLV1</accession>
<dbReference type="InParanoid" id="A0A7F5RLV1"/>
<evidence type="ECO:0000313" key="10">
    <source>
        <dbReference type="Proteomes" id="UP000192223"/>
    </source>
</evidence>
<dbReference type="GO" id="GO:0031640">
    <property type="term" value="P:killing of cells of another organism"/>
    <property type="evidence" value="ECO:0007669"/>
    <property type="project" value="UniProtKB-KW"/>
</dbReference>
<dbReference type="FunFam" id="1.10.530.10:FF:000001">
    <property type="entry name" value="Lysozyme C"/>
    <property type="match status" value="1"/>
</dbReference>
<evidence type="ECO:0000313" key="11">
    <source>
        <dbReference type="RefSeq" id="XP_025836999.1"/>
    </source>
</evidence>
<dbReference type="CDD" id="cd16899">
    <property type="entry name" value="LYZ_C_invert"/>
    <property type="match status" value="1"/>
</dbReference>
<keyword evidence="4" id="KW-0929">Antimicrobial</keyword>
<dbReference type="PROSITE" id="PS51348">
    <property type="entry name" value="GLYCOSYL_HYDROL_F22_2"/>
    <property type="match status" value="1"/>
</dbReference>
<evidence type="ECO:0000256" key="5">
    <source>
        <dbReference type="ARBA" id="ARBA00023157"/>
    </source>
</evidence>
<dbReference type="Pfam" id="PF00062">
    <property type="entry name" value="Lys"/>
    <property type="match status" value="1"/>
</dbReference>
<feature type="domain" description="Glycosyl hydrolases family 22 (GH22)" evidence="9">
    <location>
        <begin position="90"/>
        <end position="108"/>
    </location>
</feature>
<evidence type="ECO:0000256" key="3">
    <source>
        <dbReference type="ARBA" id="ARBA00012732"/>
    </source>
</evidence>
<keyword evidence="5" id="KW-1015">Disulfide bond</keyword>
<organism evidence="10 11">
    <name type="scientific">Agrilus planipennis</name>
    <name type="common">Emerald ash borer</name>
    <name type="synonym">Agrilus marcopoli</name>
    <dbReference type="NCBI Taxonomy" id="224129"/>
    <lineage>
        <taxon>Eukaryota</taxon>
        <taxon>Metazoa</taxon>
        <taxon>Ecdysozoa</taxon>
        <taxon>Arthropoda</taxon>
        <taxon>Hexapoda</taxon>
        <taxon>Insecta</taxon>
        <taxon>Pterygota</taxon>
        <taxon>Neoptera</taxon>
        <taxon>Endopterygota</taxon>
        <taxon>Coleoptera</taxon>
        <taxon>Polyphaga</taxon>
        <taxon>Elateriformia</taxon>
        <taxon>Buprestoidea</taxon>
        <taxon>Buprestidae</taxon>
        <taxon>Agrilinae</taxon>
        <taxon>Agrilus</taxon>
    </lineage>
</organism>
<dbReference type="SMART" id="SM00263">
    <property type="entry name" value="LYZ1"/>
    <property type="match status" value="1"/>
</dbReference>
<dbReference type="EC" id="3.2.1.17" evidence="3"/>
<sequence>MSFQARCALYLISIVVCTIEAKVFERCELARELHGIHDIPIDQLATWVCIAYHESRYDTAARNPGSGDHGIFQISEHYWCSASGDDILACGLPCSAFEDDDIEDDVICARRAYRQHQRLSGNGFNAWSVYRYYCSDPIKVDKYIAGCFGKEDLTQGVTSKISNGTRVPKLMFFIRFKYTKHFEDSYATTPRPTSTTTNNAFPSFIPVIVPQGCYSCNPITNSTSHNHSHHHHHHHYHHVHIHNESSIFRPNVSLSSPSNNHSLTVLSKYSTGF</sequence>
<evidence type="ECO:0000256" key="6">
    <source>
        <dbReference type="ARBA" id="ARBA00023295"/>
    </source>
</evidence>
<feature type="signal peptide" evidence="8">
    <location>
        <begin position="1"/>
        <end position="21"/>
    </location>
</feature>
<dbReference type="PRINTS" id="PR00135">
    <property type="entry name" value="LYZLACT"/>
</dbReference>
<dbReference type="GO" id="GO:0003796">
    <property type="term" value="F:lysozyme activity"/>
    <property type="evidence" value="ECO:0007669"/>
    <property type="project" value="UniProtKB-EC"/>
</dbReference>
<dbReference type="Gene3D" id="1.10.530.10">
    <property type="match status" value="1"/>
</dbReference>
<evidence type="ECO:0000259" key="9">
    <source>
        <dbReference type="PROSITE" id="PS00128"/>
    </source>
</evidence>
<dbReference type="InterPro" id="IPR023346">
    <property type="entry name" value="Lysozyme-like_dom_sf"/>
</dbReference>
<dbReference type="Proteomes" id="UP000192223">
    <property type="component" value="Unplaced"/>
</dbReference>
<dbReference type="InterPro" id="IPR001916">
    <property type="entry name" value="Glyco_hydro_22"/>
</dbReference>
<evidence type="ECO:0000256" key="2">
    <source>
        <dbReference type="ARBA" id="ARBA00010859"/>
    </source>
</evidence>
<keyword evidence="6" id="KW-0326">Glycosidase</keyword>
<dbReference type="RefSeq" id="XP_025836999.1">
    <property type="nucleotide sequence ID" value="XM_025981214.1"/>
</dbReference>
<proteinExistence type="inferred from homology"/>
<keyword evidence="4" id="KW-0081">Bacteriolytic enzyme</keyword>
<reference evidence="11" key="1">
    <citation type="submission" date="2025-08" db="UniProtKB">
        <authorList>
            <consortium name="RefSeq"/>
        </authorList>
    </citation>
    <scope>IDENTIFICATION</scope>
    <source>
        <tissue evidence="11">Entire body</tissue>
    </source>
</reference>
<evidence type="ECO:0000256" key="4">
    <source>
        <dbReference type="ARBA" id="ARBA00022638"/>
    </source>
</evidence>
<dbReference type="AlphaFoldDB" id="A0A7F5RLV1"/>
<keyword evidence="10" id="KW-1185">Reference proteome</keyword>
<keyword evidence="6" id="KW-0378">Hydrolase</keyword>